<proteinExistence type="predicted"/>
<dbReference type="Proteomes" id="UP000003844">
    <property type="component" value="Unassembled WGS sequence"/>
</dbReference>
<accession>H2BRH4</accession>
<dbReference type="EMBL" id="JH594605">
    <property type="protein sequence ID" value="EHQ04493.1"/>
    <property type="molecule type" value="Genomic_DNA"/>
</dbReference>
<feature type="coiled-coil region" evidence="1">
    <location>
        <begin position="16"/>
        <end position="127"/>
    </location>
</feature>
<dbReference type="STRING" id="865937.Gilli_0345"/>
<evidence type="ECO:0000313" key="3">
    <source>
        <dbReference type="Proteomes" id="UP000003844"/>
    </source>
</evidence>
<name>H2BRH4_GILLR</name>
<dbReference type="OrthoDB" id="1431622at2"/>
<dbReference type="HOGENOM" id="CLU_149296_0_0_10"/>
<keyword evidence="1" id="KW-0175">Coiled coil</keyword>
<reference evidence="3" key="1">
    <citation type="journal article" date="2012" name="Stand. Genomic Sci.">
        <title>Genome sequence of the Antarctic rhodopsins-containing flavobacterium Gillisia limnaea type strain (R-8282(T)).</title>
        <authorList>
            <person name="Riedel T."/>
            <person name="Held B."/>
            <person name="Nolan M."/>
            <person name="Lucas S."/>
            <person name="Lapidus A."/>
            <person name="Tice H."/>
            <person name="Del Rio T.G."/>
            <person name="Cheng J.F."/>
            <person name="Han C."/>
            <person name="Tapia R."/>
            <person name="Goodwin L.A."/>
            <person name="Pitluck S."/>
            <person name="Liolios K."/>
            <person name="Mavromatis K."/>
            <person name="Pagani I."/>
            <person name="Ivanova N."/>
            <person name="Mikhailova N."/>
            <person name="Pati A."/>
            <person name="Chen A."/>
            <person name="Palaniappan K."/>
            <person name="Land M."/>
            <person name="Rohde M."/>
            <person name="Tindall B.J."/>
            <person name="Detter J.C."/>
            <person name="Goker M."/>
            <person name="Bristow J."/>
            <person name="Eisen J.A."/>
            <person name="Markowitz V."/>
            <person name="Hugenholtz P."/>
            <person name="Kyrpides N.C."/>
            <person name="Klenk H.P."/>
            <person name="Woyke T."/>
        </authorList>
    </citation>
    <scope>NUCLEOTIDE SEQUENCE [LARGE SCALE GENOMIC DNA]</scope>
    <source>
        <strain evidence="3">DSM 15749 / LMG 21470 / R-8282</strain>
    </source>
</reference>
<evidence type="ECO:0000256" key="1">
    <source>
        <dbReference type="SAM" id="Coils"/>
    </source>
</evidence>
<protein>
    <submittedName>
        <fullName evidence="2">Uncharacterized protein</fullName>
    </submittedName>
</protein>
<organism evidence="2 3">
    <name type="scientific">Gillisia limnaea (strain DSM 15749 / LMG 21470 / R-8282)</name>
    <dbReference type="NCBI Taxonomy" id="865937"/>
    <lineage>
        <taxon>Bacteria</taxon>
        <taxon>Pseudomonadati</taxon>
        <taxon>Bacteroidota</taxon>
        <taxon>Flavobacteriia</taxon>
        <taxon>Flavobacteriales</taxon>
        <taxon>Flavobacteriaceae</taxon>
        <taxon>Gillisia</taxon>
    </lineage>
</organism>
<evidence type="ECO:0000313" key="2">
    <source>
        <dbReference type="EMBL" id="EHQ04493.1"/>
    </source>
</evidence>
<gene>
    <name evidence="2" type="ORF">Gilli_0345</name>
</gene>
<keyword evidence="3" id="KW-1185">Reference proteome</keyword>
<dbReference type="RefSeq" id="WP_006987385.1">
    <property type="nucleotide sequence ID" value="NZ_JH594605.1"/>
</dbReference>
<dbReference type="eggNOG" id="ENOG5030WBY">
    <property type="taxonomic scope" value="Bacteria"/>
</dbReference>
<sequence>MATMSFSQKSANEKDVEELENDTLNWDKTLQTLTDELLFLKHLLASEVFQPINPDTSEKVKSYTEDLEDLKTEKIEVQLALRNHKNDLNGMLECEDISCEIFYKTQHQELLNSLKELLANFKDLKLKIFNFSIPFLKKN</sequence>
<dbReference type="AlphaFoldDB" id="H2BRH4"/>